<protein>
    <recommendedName>
        <fullName evidence="5">LPXTG-motif cell wall-anchored protein</fullName>
    </recommendedName>
</protein>
<evidence type="ECO:0000256" key="2">
    <source>
        <dbReference type="SAM" id="SignalP"/>
    </source>
</evidence>
<proteinExistence type="predicted"/>
<evidence type="ECO:0008006" key="5">
    <source>
        <dbReference type="Google" id="ProtNLM"/>
    </source>
</evidence>
<comment type="caution">
    <text evidence="3">The sequence shown here is derived from an EMBL/GenBank/DDBJ whole genome shotgun (WGS) entry which is preliminary data.</text>
</comment>
<sequence length="189" mass="19629">MAALTALLAGVIVFTPSAVTAADELIEATPARVSIAVPAPGHSAQWDMSVSNLTDTEYPLTLHVSGASDRLFGGAHPLELELTDPRTGDVIYSGPAGESIDAAILVPPLPARGEYQLAGTLSMPRDAGNEYQAASGQMVFEFRVLGDDEPQRPPTIPNTGSDVLFWALLGGIGIVSGIAIVAHGRKKTS</sequence>
<feature type="transmembrane region" description="Helical" evidence="1">
    <location>
        <begin position="163"/>
        <end position="182"/>
    </location>
</feature>
<keyword evidence="1" id="KW-0472">Membrane</keyword>
<dbReference type="AlphaFoldDB" id="A0A0D0IK40"/>
<feature type="signal peptide" evidence="2">
    <location>
        <begin position="1"/>
        <end position="21"/>
    </location>
</feature>
<keyword evidence="1" id="KW-0812">Transmembrane</keyword>
<dbReference type="Proteomes" id="UP000032120">
    <property type="component" value="Unassembled WGS sequence"/>
</dbReference>
<evidence type="ECO:0000313" key="3">
    <source>
        <dbReference type="EMBL" id="KIP51442.1"/>
    </source>
</evidence>
<accession>A0A0D0IK40</accession>
<keyword evidence="1" id="KW-1133">Transmembrane helix</keyword>
<keyword evidence="2" id="KW-0732">Signal</keyword>
<reference evidence="3 4" key="1">
    <citation type="submission" date="2015-01" db="EMBL/GenBank/DDBJ databases">
        <title>Draft genome sequence of Leucobacter komagatae strain VKM ST2845.</title>
        <authorList>
            <person name="Karlyshev A.V."/>
            <person name="Kudryashova E.B."/>
        </authorList>
    </citation>
    <scope>NUCLEOTIDE SEQUENCE [LARGE SCALE GENOMIC DNA]</scope>
    <source>
        <strain evidence="3 4">VKM ST2845</strain>
    </source>
</reference>
<dbReference type="EMBL" id="JXSQ01000036">
    <property type="protein sequence ID" value="KIP51442.1"/>
    <property type="molecule type" value="Genomic_DNA"/>
</dbReference>
<evidence type="ECO:0000256" key="1">
    <source>
        <dbReference type="SAM" id="Phobius"/>
    </source>
</evidence>
<organism evidence="3 4">
    <name type="scientific">Leucobacter komagatae</name>
    <dbReference type="NCBI Taxonomy" id="55969"/>
    <lineage>
        <taxon>Bacteria</taxon>
        <taxon>Bacillati</taxon>
        <taxon>Actinomycetota</taxon>
        <taxon>Actinomycetes</taxon>
        <taxon>Micrococcales</taxon>
        <taxon>Microbacteriaceae</taxon>
        <taxon>Leucobacter</taxon>
    </lineage>
</organism>
<gene>
    <name evidence="3" type="ORF">SD72_15300</name>
</gene>
<feature type="chain" id="PRO_5002212275" description="LPXTG-motif cell wall-anchored protein" evidence="2">
    <location>
        <begin position="22"/>
        <end position="189"/>
    </location>
</feature>
<dbReference type="NCBIfam" id="TIGR01167">
    <property type="entry name" value="LPXTG_anchor"/>
    <property type="match status" value="1"/>
</dbReference>
<keyword evidence="4" id="KW-1185">Reference proteome</keyword>
<name>A0A0D0IK40_9MICO</name>
<evidence type="ECO:0000313" key="4">
    <source>
        <dbReference type="Proteomes" id="UP000032120"/>
    </source>
</evidence>